<evidence type="ECO:0000256" key="2">
    <source>
        <dbReference type="SAM" id="SignalP"/>
    </source>
</evidence>
<keyword evidence="2" id="KW-0732">Signal</keyword>
<proteinExistence type="predicted"/>
<sequence>MKKYLFAFSLLAIVASFSMRSVAQNNPTVLDERAAAGDEPDNPGPLATNLDPSLKRAAILKAMTKVADWQLQHSEGRYNIGWTFAALYDGLLAASKSTGDDAYRDRVFQVARENHWEFGPRFAHADDEAIGLTYLTLYSGDQKPEEIVATREGLDKLLARPDDPKKNLWWWCDALYMAPPVLAQLSVATGDHRYLDFMNREWWITSGALYDPAEHLYFRDDRFLTMREANGQKVFWSRGNGWVLAGLAMVLERMPADYPERARYEKQFRDMAERIAGLQQADGLWRASLLDPGSYPNPEISGSGFFTYALAWGIHHKFLDRRKYLPIVKKSWQGMLTHVYADGRLGSIQPIGGEPGKFKPSSSYVYGVGAFLLAGSELSQIAER</sequence>
<dbReference type="AlphaFoldDB" id="A0AAU7DRM0"/>
<dbReference type="GO" id="GO:0016787">
    <property type="term" value="F:hydrolase activity"/>
    <property type="evidence" value="ECO:0007669"/>
    <property type="project" value="UniProtKB-KW"/>
</dbReference>
<feature type="signal peptide" evidence="2">
    <location>
        <begin position="1"/>
        <end position="23"/>
    </location>
</feature>
<dbReference type="PANTHER" id="PTHR33886">
    <property type="entry name" value="UNSATURATED RHAMNOGALACTURONAN HYDROLASE (EUROFUNG)"/>
    <property type="match status" value="1"/>
</dbReference>
<evidence type="ECO:0000313" key="3">
    <source>
        <dbReference type="EMBL" id="XBH19956.1"/>
    </source>
</evidence>
<dbReference type="SUPFAM" id="SSF48208">
    <property type="entry name" value="Six-hairpin glycosidases"/>
    <property type="match status" value="1"/>
</dbReference>
<dbReference type="InterPro" id="IPR008928">
    <property type="entry name" value="6-hairpin_glycosidase_sf"/>
</dbReference>
<dbReference type="InterPro" id="IPR052043">
    <property type="entry name" value="PolySaccharide_Degr_Enz"/>
</dbReference>
<dbReference type="RefSeq" id="WP_348265178.1">
    <property type="nucleotide sequence ID" value="NZ_CP121196.1"/>
</dbReference>
<name>A0AAU7DRM0_9BACT</name>
<gene>
    <name evidence="3" type="ORF">P8935_11690</name>
</gene>
<dbReference type="PANTHER" id="PTHR33886:SF8">
    <property type="entry name" value="UNSATURATED RHAMNOGALACTURONAN HYDROLASE (EUROFUNG)"/>
    <property type="match status" value="1"/>
</dbReference>
<feature type="chain" id="PRO_5043828965" evidence="2">
    <location>
        <begin position="24"/>
        <end position="384"/>
    </location>
</feature>
<dbReference type="GO" id="GO:0005975">
    <property type="term" value="P:carbohydrate metabolic process"/>
    <property type="evidence" value="ECO:0007669"/>
    <property type="project" value="InterPro"/>
</dbReference>
<dbReference type="EMBL" id="CP121196">
    <property type="protein sequence ID" value="XBH19956.1"/>
    <property type="molecule type" value="Genomic_DNA"/>
</dbReference>
<keyword evidence="1 3" id="KW-0378">Hydrolase</keyword>
<dbReference type="InterPro" id="IPR010905">
    <property type="entry name" value="Glyco_hydro_88"/>
</dbReference>
<reference evidence="3" key="1">
    <citation type="submission" date="2023-03" db="EMBL/GenBank/DDBJ databases">
        <title>Edaphobacter sp.</title>
        <authorList>
            <person name="Huber K.J."/>
            <person name="Papendorf J."/>
            <person name="Pilke C."/>
            <person name="Bunk B."/>
            <person name="Sproeer C."/>
            <person name="Pester M."/>
        </authorList>
    </citation>
    <scope>NUCLEOTIDE SEQUENCE</scope>
    <source>
        <strain evidence="3">DSM 110680</strain>
    </source>
</reference>
<dbReference type="Pfam" id="PF07470">
    <property type="entry name" value="Glyco_hydro_88"/>
    <property type="match status" value="1"/>
</dbReference>
<organism evidence="3">
    <name type="scientific">Telmatobacter sp. DSM 110680</name>
    <dbReference type="NCBI Taxonomy" id="3036704"/>
    <lineage>
        <taxon>Bacteria</taxon>
        <taxon>Pseudomonadati</taxon>
        <taxon>Acidobacteriota</taxon>
        <taxon>Terriglobia</taxon>
        <taxon>Terriglobales</taxon>
        <taxon>Acidobacteriaceae</taxon>
        <taxon>Telmatobacter</taxon>
    </lineage>
</organism>
<dbReference type="Gene3D" id="1.50.10.10">
    <property type="match status" value="1"/>
</dbReference>
<evidence type="ECO:0000256" key="1">
    <source>
        <dbReference type="ARBA" id="ARBA00022801"/>
    </source>
</evidence>
<protein>
    <submittedName>
        <fullName evidence="3">Glycoside hydrolase family 88 protein</fullName>
    </submittedName>
</protein>
<accession>A0AAU7DRM0</accession>
<dbReference type="InterPro" id="IPR012341">
    <property type="entry name" value="6hp_glycosidase-like_sf"/>
</dbReference>